<evidence type="ECO:0000256" key="1">
    <source>
        <dbReference type="ARBA" id="ARBA00009437"/>
    </source>
</evidence>
<organism evidence="6 7">
    <name type="scientific">Celeribacter neptunius</name>
    <dbReference type="NCBI Taxonomy" id="588602"/>
    <lineage>
        <taxon>Bacteria</taxon>
        <taxon>Pseudomonadati</taxon>
        <taxon>Pseudomonadota</taxon>
        <taxon>Alphaproteobacteria</taxon>
        <taxon>Rhodobacterales</taxon>
        <taxon>Roseobacteraceae</taxon>
        <taxon>Celeribacter</taxon>
    </lineage>
</organism>
<evidence type="ECO:0000313" key="7">
    <source>
        <dbReference type="Proteomes" id="UP000199630"/>
    </source>
</evidence>
<dbReference type="Pfam" id="PF03466">
    <property type="entry name" value="LysR_substrate"/>
    <property type="match status" value="1"/>
</dbReference>
<protein>
    <submittedName>
        <fullName evidence="6">Transcriptional regulator, LysR family</fullName>
    </submittedName>
</protein>
<sequence>MARNLDLTALRSFVAVADCGGVTKAAGALNLTQSAVSMQLKRLEESLDLRLLDRSARTIALTAAGEQLLSYARRMLELNDEVYSRLTAQEFEGEIVLGVPHDIVYPSIPLVLQHFHRDYPRMRVSLLSSFTTQLKEKFSRGECDIVLTTEDDVGPEGETVVELPLVWIGAPNGSAWRQRPLRLAFEHRCIFRKGVQEALDRAGIPWEVSIESDQSRTIEASVSADLAVHVMLEDTAPPYSEPIQHGGALPELSKKKINLYMSDLKKSEATERLRDLIRQAFRSHRGARIAAQ</sequence>
<dbReference type="AlphaFoldDB" id="A0A1I3WHW4"/>
<feature type="domain" description="HTH lysR-type" evidence="5">
    <location>
        <begin position="5"/>
        <end position="62"/>
    </location>
</feature>
<evidence type="ECO:0000256" key="2">
    <source>
        <dbReference type="ARBA" id="ARBA00023015"/>
    </source>
</evidence>
<evidence type="ECO:0000256" key="3">
    <source>
        <dbReference type="ARBA" id="ARBA00023125"/>
    </source>
</evidence>
<comment type="similarity">
    <text evidence="1">Belongs to the LysR transcriptional regulatory family.</text>
</comment>
<dbReference type="SUPFAM" id="SSF53850">
    <property type="entry name" value="Periplasmic binding protein-like II"/>
    <property type="match status" value="1"/>
</dbReference>
<evidence type="ECO:0000256" key="4">
    <source>
        <dbReference type="ARBA" id="ARBA00023163"/>
    </source>
</evidence>
<keyword evidence="7" id="KW-1185">Reference proteome</keyword>
<dbReference type="STRING" id="588602.SAMN04487991_3770"/>
<evidence type="ECO:0000259" key="5">
    <source>
        <dbReference type="PROSITE" id="PS50931"/>
    </source>
</evidence>
<dbReference type="Gene3D" id="1.10.10.10">
    <property type="entry name" value="Winged helix-like DNA-binding domain superfamily/Winged helix DNA-binding domain"/>
    <property type="match status" value="1"/>
</dbReference>
<keyword evidence="3" id="KW-0238">DNA-binding</keyword>
<dbReference type="PANTHER" id="PTHR30579">
    <property type="entry name" value="TRANSCRIPTIONAL REGULATOR"/>
    <property type="match status" value="1"/>
</dbReference>
<dbReference type="RefSeq" id="WP_090062340.1">
    <property type="nucleotide sequence ID" value="NZ_FORH01000008.1"/>
</dbReference>
<dbReference type="FunFam" id="1.10.10.10:FF:000001">
    <property type="entry name" value="LysR family transcriptional regulator"/>
    <property type="match status" value="1"/>
</dbReference>
<dbReference type="PRINTS" id="PR00039">
    <property type="entry name" value="HTHLYSR"/>
</dbReference>
<reference evidence="7" key="1">
    <citation type="submission" date="2016-10" db="EMBL/GenBank/DDBJ databases">
        <authorList>
            <person name="Varghese N."/>
            <person name="Submissions S."/>
        </authorList>
    </citation>
    <scope>NUCLEOTIDE SEQUENCE [LARGE SCALE GENOMIC DNA]</scope>
    <source>
        <strain evidence="7">DSM 26471</strain>
    </source>
</reference>
<dbReference type="InterPro" id="IPR005119">
    <property type="entry name" value="LysR_subst-bd"/>
</dbReference>
<dbReference type="InterPro" id="IPR036388">
    <property type="entry name" value="WH-like_DNA-bd_sf"/>
</dbReference>
<dbReference type="Pfam" id="PF00126">
    <property type="entry name" value="HTH_1"/>
    <property type="match status" value="1"/>
</dbReference>
<dbReference type="Proteomes" id="UP000199630">
    <property type="component" value="Unassembled WGS sequence"/>
</dbReference>
<dbReference type="InterPro" id="IPR000847">
    <property type="entry name" value="LysR_HTH_N"/>
</dbReference>
<name>A0A1I3WHW4_9RHOB</name>
<dbReference type="GO" id="GO:0003700">
    <property type="term" value="F:DNA-binding transcription factor activity"/>
    <property type="evidence" value="ECO:0007669"/>
    <property type="project" value="InterPro"/>
</dbReference>
<dbReference type="PANTHER" id="PTHR30579:SF7">
    <property type="entry name" value="HTH-TYPE TRANSCRIPTIONAL REGULATOR LRHA-RELATED"/>
    <property type="match status" value="1"/>
</dbReference>
<dbReference type="GO" id="GO:0003677">
    <property type="term" value="F:DNA binding"/>
    <property type="evidence" value="ECO:0007669"/>
    <property type="project" value="UniProtKB-KW"/>
</dbReference>
<gene>
    <name evidence="6" type="ORF">SAMN04487991_3770</name>
</gene>
<accession>A0A1I3WHW4</accession>
<dbReference type="InterPro" id="IPR050176">
    <property type="entry name" value="LTTR"/>
</dbReference>
<keyword evidence="2" id="KW-0805">Transcription regulation</keyword>
<keyword evidence="4" id="KW-0804">Transcription</keyword>
<evidence type="ECO:0000313" key="6">
    <source>
        <dbReference type="EMBL" id="SFK07274.1"/>
    </source>
</evidence>
<proteinExistence type="inferred from homology"/>
<dbReference type="Gene3D" id="3.40.190.10">
    <property type="entry name" value="Periplasmic binding protein-like II"/>
    <property type="match status" value="2"/>
</dbReference>
<dbReference type="EMBL" id="FORH01000008">
    <property type="protein sequence ID" value="SFK07274.1"/>
    <property type="molecule type" value="Genomic_DNA"/>
</dbReference>
<dbReference type="OrthoDB" id="8097684at2"/>
<dbReference type="InterPro" id="IPR036390">
    <property type="entry name" value="WH_DNA-bd_sf"/>
</dbReference>
<dbReference type="PROSITE" id="PS50931">
    <property type="entry name" value="HTH_LYSR"/>
    <property type="match status" value="1"/>
</dbReference>
<dbReference type="SUPFAM" id="SSF46785">
    <property type="entry name" value="Winged helix' DNA-binding domain"/>
    <property type="match status" value="1"/>
</dbReference>